<dbReference type="EMBL" id="ACJN02000001">
    <property type="protein sequence ID" value="EFI35413.1"/>
    <property type="molecule type" value="Genomic_DNA"/>
</dbReference>
<accession>D6SL52</accession>
<organism evidence="8 9">
    <name type="scientific">Desulfonatronospira thiodismutans ASO3-1</name>
    <dbReference type="NCBI Taxonomy" id="555779"/>
    <lineage>
        <taxon>Bacteria</taxon>
        <taxon>Pseudomonadati</taxon>
        <taxon>Thermodesulfobacteriota</taxon>
        <taxon>Desulfovibrionia</taxon>
        <taxon>Desulfovibrionales</taxon>
        <taxon>Desulfonatronovibrionaceae</taxon>
        <taxon>Desulfonatronospira</taxon>
    </lineage>
</organism>
<evidence type="ECO:0000256" key="6">
    <source>
        <dbReference type="RuleBase" id="RU366058"/>
    </source>
</evidence>
<evidence type="ECO:0000313" key="8">
    <source>
        <dbReference type="EMBL" id="EFI35413.1"/>
    </source>
</evidence>
<keyword evidence="9" id="KW-1185">Reference proteome</keyword>
<keyword evidence="5 6" id="KW-0472">Membrane</keyword>
<dbReference type="GO" id="GO:0005886">
    <property type="term" value="C:plasma membrane"/>
    <property type="evidence" value="ECO:0007669"/>
    <property type="project" value="UniProtKB-SubCell"/>
</dbReference>
<proteinExistence type="inferred from homology"/>
<evidence type="ECO:0000256" key="1">
    <source>
        <dbReference type="ARBA" id="ARBA00004651"/>
    </source>
</evidence>
<feature type="domain" description="VTT" evidence="7">
    <location>
        <begin position="120"/>
        <end position="234"/>
    </location>
</feature>
<dbReference type="PANTHER" id="PTHR12677">
    <property type="entry name" value="GOLGI APPARATUS MEMBRANE PROTEIN TVP38-RELATED"/>
    <property type="match status" value="1"/>
</dbReference>
<feature type="transmembrane region" description="Helical" evidence="6">
    <location>
        <begin position="244"/>
        <end position="262"/>
    </location>
</feature>
<keyword evidence="2 6" id="KW-1003">Cell membrane</keyword>
<dbReference type="AlphaFoldDB" id="D6SL52"/>
<dbReference type="PANTHER" id="PTHR12677:SF59">
    <property type="entry name" value="GOLGI APPARATUS MEMBRANE PROTEIN TVP38-RELATED"/>
    <property type="match status" value="1"/>
</dbReference>
<keyword evidence="4 6" id="KW-1133">Transmembrane helix</keyword>
<dbReference type="InterPro" id="IPR032816">
    <property type="entry name" value="VTT_dom"/>
</dbReference>
<evidence type="ECO:0000313" key="9">
    <source>
        <dbReference type="Proteomes" id="UP000005496"/>
    </source>
</evidence>
<dbReference type="Pfam" id="PF09335">
    <property type="entry name" value="VTT_dom"/>
    <property type="match status" value="1"/>
</dbReference>
<feature type="transmembrane region" description="Helical" evidence="6">
    <location>
        <begin position="55"/>
        <end position="76"/>
    </location>
</feature>
<feature type="transmembrane region" description="Helical" evidence="6">
    <location>
        <begin position="213"/>
        <end position="232"/>
    </location>
</feature>
<evidence type="ECO:0000256" key="2">
    <source>
        <dbReference type="ARBA" id="ARBA00022475"/>
    </source>
</evidence>
<evidence type="ECO:0000256" key="5">
    <source>
        <dbReference type="ARBA" id="ARBA00023136"/>
    </source>
</evidence>
<keyword evidence="3 6" id="KW-0812">Transmembrane</keyword>
<evidence type="ECO:0000256" key="4">
    <source>
        <dbReference type="ARBA" id="ARBA00022989"/>
    </source>
</evidence>
<sequence length="265" mass="28491">MGTVPHLFFEEPFSAVGVGKISAGQSPGLVPVITTEDPVNGYVLSVHHEGKQNKIIILALLAVLLAGNLFFIFKGLPFDLEWLQANQKTIEALSSEYFLASILLFVLLRFVFAVVSIPGTGVLTIAGGAVFGVWLGSLLAALAVGCGVTVVFLMSRYALKDYVRSRFESYTGYIEKGMQEYGTGFLFMLRIIEVAPSFVINSVFAFTDMRVKTFFLVSLAGFLPGIFIFANAGSRLAQIDAMSCLMSTGVMLSLAVTIQGVLGGD</sequence>
<gene>
    <name evidence="8" type="ORF">Dthio_PD2831</name>
</gene>
<reference evidence="8" key="1">
    <citation type="submission" date="2010-05" db="EMBL/GenBank/DDBJ databases">
        <title>The draft genome of Desulfonatronospira thiodismutans ASO3-1.</title>
        <authorList>
            <consortium name="US DOE Joint Genome Institute (JGI-PGF)"/>
            <person name="Lucas S."/>
            <person name="Copeland A."/>
            <person name="Lapidus A."/>
            <person name="Cheng J.-F."/>
            <person name="Bruce D."/>
            <person name="Goodwin L."/>
            <person name="Pitluck S."/>
            <person name="Chertkov O."/>
            <person name="Brettin T."/>
            <person name="Detter J.C."/>
            <person name="Han C."/>
            <person name="Land M.L."/>
            <person name="Hauser L."/>
            <person name="Kyrpides N."/>
            <person name="Mikhailova N."/>
            <person name="Muyzer G."/>
            <person name="Woyke T."/>
        </authorList>
    </citation>
    <scope>NUCLEOTIDE SEQUENCE [LARGE SCALE GENOMIC DNA]</scope>
    <source>
        <strain evidence="8">ASO3-1</strain>
    </source>
</reference>
<evidence type="ECO:0000256" key="3">
    <source>
        <dbReference type="ARBA" id="ARBA00022692"/>
    </source>
</evidence>
<feature type="transmembrane region" description="Helical" evidence="6">
    <location>
        <begin position="129"/>
        <end position="154"/>
    </location>
</feature>
<name>D6SL52_9BACT</name>
<feature type="transmembrane region" description="Helical" evidence="6">
    <location>
        <begin position="97"/>
        <end position="117"/>
    </location>
</feature>
<protein>
    <recommendedName>
        <fullName evidence="6">TVP38/TMEM64 family membrane protein</fullName>
    </recommendedName>
</protein>
<dbReference type="eggNOG" id="COG0398">
    <property type="taxonomic scope" value="Bacteria"/>
</dbReference>
<feature type="transmembrane region" description="Helical" evidence="6">
    <location>
        <begin position="185"/>
        <end position="207"/>
    </location>
</feature>
<dbReference type="Proteomes" id="UP000005496">
    <property type="component" value="Unassembled WGS sequence"/>
</dbReference>
<comment type="similarity">
    <text evidence="6">Belongs to the TVP38/TMEM64 family.</text>
</comment>
<comment type="subcellular location">
    <subcellularLocation>
        <location evidence="1 6">Cell membrane</location>
        <topology evidence="1 6">Multi-pass membrane protein</topology>
    </subcellularLocation>
</comment>
<dbReference type="OrthoDB" id="9779114at2"/>
<evidence type="ECO:0000259" key="7">
    <source>
        <dbReference type="Pfam" id="PF09335"/>
    </source>
</evidence>
<dbReference type="InterPro" id="IPR015414">
    <property type="entry name" value="TMEM64"/>
</dbReference>
<comment type="caution">
    <text evidence="8">The sequence shown here is derived from an EMBL/GenBank/DDBJ whole genome shotgun (WGS) entry which is preliminary data.</text>
</comment>